<dbReference type="Proteomes" id="UP001054252">
    <property type="component" value="Unassembled WGS sequence"/>
</dbReference>
<keyword evidence="2" id="KW-1185">Reference proteome</keyword>
<accession>A0AAV5JS44</accession>
<comment type="caution">
    <text evidence="1">The sequence shown here is derived from an EMBL/GenBank/DDBJ whole genome shotgun (WGS) entry which is preliminary data.</text>
</comment>
<dbReference type="AlphaFoldDB" id="A0AAV5JS44"/>
<evidence type="ECO:0000313" key="2">
    <source>
        <dbReference type="Proteomes" id="UP001054252"/>
    </source>
</evidence>
<gene>
    <name evidence="1" type="ORF">SLEP1_g25731</name>
</gene>
<proteinExistence type="predicted"/>
<name>A0AAV5JS44_9ROSI</name>
<reference evidence="1 2" key="1">
    <citation type="journal article" date="2021" name="Commun. Biol.">
        <title>The genome of Shorea leprosula (Dipterocarpaceae) highlights the ecological relevance of drought in aseasonal tropical rainforests.</title>
        <authorList>
            <person name="Ng K.K.S."/>
            <person name="Kobayashi M.J."/>
            <person name="Fawcett J.A."/>
            <person name="Hatakeyama M."/>
            <person name="Paape T."/>
            <person name="Ng C.H."/>
            <person name="Ang C.C."/>
            <person name="Tnah L.H."/>
            <person name="Lee C.T."/>
            <person name="Nishiyama T."/>
            <person name="Sese J."/>
            <person name="O'Brien M.J."/>
            <person name="Copetti D."/>
            <person name="Mohd Noor M.I."/>
            <person name="Ong R.C."/>
            <person name="Putra M."/>
            <person name="Sireger I.Z."/>
            <person name="Indrioko S."/>
            <person name="Kosugi Y."/>
            <person name="Izuno A."/>
            <person name="Isagi Y."/>
            <person name="Lee S.L."/>
            <person name="Shimizu K.K."/>
        </authorList>
    </citation>
    <scope>NUCLEOTIDE SEQUENCE [LARGE SCALE GENOMIC DNA]</scope>
    <source>
        <strain evidence="1">214</strain>
    </source>
</reference>
<evidence type="ECO:0000313" key="1">
    <source>
        <dbReference type="EMBL" id="GKV14930.1"/>
    </source>
</evidence>
<organism evidence="1 2">
    <name type="scientific">Rubroshorea leprosula</name>
    <dbReference type="NCBI Taxonomy" id="152421"/>
    <lineage>
        <taxon>Eukaryota</taxon>
        <taxon>Viridiplantae</taxon>
        <taxon>Streptophyta</taxon>
        <taxon>Embryophyta</taxon>
        <taxon>Tracheophyta</taxon>
        <taxon>Spermatophyta</taxon>
        <taxon>Magnoliopsida</taxon>
        <taxon>eudicotyledons</taxon>
        <taxon>Gunneridae</taxon>
        <taxon>Pentapetalae</taxon>
        <taxon>rosids</taxon>
        <taxon>malvids</taxon>
        <taxon>Malvales</taxon>
        <taxon>Dipterocarpaceae</taxon>
        <taxon>Rubroshorea</taxon>
    </lineage>
</organism>
<dbReference type="EMBL" id="BPVZ01000042">
    <property type="protein sequence ID" value="GKV14930.1"/>
    <property type="molecule type" value="Genomic_DNA"/>
</dbReference>
<protein>
    <submittedName>
        <fullName evidence="1">Uncharacterized protein</fullName>
    </submittedName>
</protein>
<sequence length="80" mass="8724">MIKIELKISKTRPNGELLLLSNQSLQKREQRLGAASGSWSSTEFSRSNPKKINRCAQLPSADPAAVLFLPCRADSGLPSN</sequence>